<name>A0A1N6QT87_9FLAO</name>
<evidence type="ECO:0000313" key="1">
    <source>
        <dbReference type="EMBL" id="SIQ19813.1"/>
    </source>
</evidence>
<sequence length="274" mass="31301">MKPHILIIATLLLFISCKENRKNKQGDSQNTKLTESNIEKQEANANSIVGDDFVIHPIFHASMVIEHEGKTIYVDPYGGAERYSTFKDPDIVLITHAHQDHLNKETLNGLNLDNAVFVVPNSVKEELDNAYQKKSIVINNHEEKDIKGIEIEAIPMYNLPETKESRHKKGWGNGYIVDIDGERIYISGDTEDIPEMRHLKNIDIAFVCMNLPYTMTIEQAASAVLDFKPDNVYPFHFRGKNGFSDVAEFKQTVESKNPEIKIIIKDWYPETDRN</sequence>
<dbReference type="InterPro" id="IPR036866">
    <property type="entry name" value="RibonucZ/Hydroxyglut_hydro"/>
</dbReference>
<gene>
    <name evidence="1" type="ORF">SAMN05421797_1011015</name>
</gene>
<dbReference type="PANTHER" id="PTHR43546">
    <property type="entry name" value="UPF0173 METAL-DEPENDENT HYDROLASE MJ1163-RELATED"/>
    <property type="match status" value="1"/>
</dbReference>
<keyword evidence="2" id="KW-1185">Reference proteome</keyword>
<dbReference type="STRING" id="228959.SAMN05421797_1011015"/>
<proteinExistence type="predicted"/>
<dbReference type="InterPro" id="IPR050114">
    <property type="entry name" value="UPF0173_UPF0282_UlaG_hydrolase"/>
</dbReference>
<dbReference type="Pfam" id="PF13483">
    <property type="entry name" value="Lactamase_B_3"/>
    <property type="match status" value="1"/>
</dbReference>
<dbReference type="AlphaFoldDB" id="A0A1N6QT87"/>
<accession>A0A1N6QT87</accession>
<reference evidence="2" key="1">
    <citation type="submission" date="2017-01" db="EMBL/GenBank/DDBJ databases">
        <authorList>
            <person name="Varghese N."/>
            <person name="Submissions S."/>
        </authorList>
    </citation>
    <scope>NUCLEOTIDE SEQUENCE [LARGE SCALE GENOMIC DNA]</scope>
    <source>
        <strain evidence="2">DSM 15366</strain>
    </source>
</reference>
<dbReference type="PROSITE" id="PS51257">
    <property type="entry name" value="PROKAR_LIPOPROTEIN"/>
    <property type="match status" value="1"/>
</dbReference>
<dbReference type="RefSeq" id="WP_076547192.1">
    <property type="nucleotide sequence ID" value="NZ_FTMA01000001.1"/>
</dbReference>
<organism evidence="1 2">
    <name type="scientific">Maribacter ulvicola</name>
    <dbReference type="NCBI Taxonomy" id="228959"/>
    <lineage>
        <taxon>Bacteria</taxon>
        <taxon>Pseudomonadati</taxon>
        <taxon>Bacteroidota</taxon>
        <taxon>Flavobacteriia</taxon>
        <taxon>Flavobacteriales</taxon>
        <taxon>Flavobacteriaceae</taxon>
        <taxon>Maribacter</taxon>
    </lineage>
</organism>
<dbReference type="EMBL" id="FTMA01000001">
    <property type="protein sequence ID" value="SIQ19813.1"/>
    <property type="molecule type" value="Genomic_DNA"/>
</dbReference>
<dbReference type="OrthoDB" id="9789133at2"/>
<dbReference type="Proteomes" id="UP000186953">
    <property type="component" value="Unassembled WGS sequence"/>
</dbReference>
<protein>
    <submittedName>
        <fullName evidence="1">L-ascorbate metabolism protein UlaG, beta-lactamase superfamily</fullName>
    </submittedName>
</protein>
<dbReference type="SUPFAM" id="SSF56281">
    <property type="entry name" value="Metallo-hydrolase/oxidoreductase"/>
    <property type="match status" value="1"/>
</dbReference>
<dbReference type="PANTHER" id="PTHR43546:SF8">
    <property type="entry name" value="METALLO-BETA-LACTAMASE DOMAIN-CONTAINING PROTEIN"/>
    <property type="match status" value="1"/>
</dbReference>
<dbReference type="Gene3D" id="3.60.15.10">
    <property type="entry name" value="Ribonuclease Z/Hydroxyacylglutathione hydrolase-like"/>
    <property type="match status" value="1"/>
</dbReference>
<evidence type="ECO:0000313" key="2">
    <source>
        <dbReference type="Proteomes" id="UP000186953"/>
    </source>
</evidence>